<keyword evidence="7" id="KW-0472">Membrane</keyword>
<dbReference type="PROSITE" id="PS50865">
    <property type="entry name" value="ZF_MYND_2"/>
    <property type="match status" value="1"/>
</dbReference>
<dbReference type="Proteomes" id="UP001055439">
    <property type="component" value="Chromosome 7"/>
</dbReference>
<reference evidence="10" key="1">
    <citation type="submission" date="2022-05" db="EMBL/GenBank/DDBJ databases">
        <title>The Musa troglodytarum L. genome provides insights into the mechanism of non-climacteric behaviour and enrichment of carotenoids.</title>
        <authorList>
            <person name="Wang J."/>
        </authorList>
    </citation>
    <scope>NUCLEOTIDE SEQUENCE</scope>
    <source>
        <tissue evidence="10">Leaf</tissue>
    </source>
</reference>
<dbReference type="GO" id="GO:0005829">
    <property type="term" value="C:cytosol"/>
    <property type="evidence" value="ECO:0007669"/>
    <property type="project" value="TreeGrafter"/>
</dbReference>
<dbReference type="EMBL" id="CP097509">
    <property type="protein sequence ID" value="URE18111.1"/>
    <property type="molecule type" value="Genomic_DNA"/>
</dbReference>
<dbReference type="PANTHER" id="PTHR24006">
    <property type="entry name" value="UBIQUITIN CARBOXYL-TERMINAL HYDROLASE"/>
    <property type="match status" value="1"/>
</dbReference>
<dbReference type="PANTHER" id="PTHR24006:SF677">
    <property type="entry name" value="UBIQUITIN CARBOXYL-TERMINAL HYDROLASE 19"/>
    <property type="match status" value="1"/>
</dbReference>
<dbReference type="GO" id="GO:0016579">
    <property type="term" value="P:protein deubiquitination"/>
    <property type="evidence" value="ECO:0007669"/>
    <property type="project" value="InterPro"/>
</dbReference>
<dbReference type="PROSITE" id="PS50235">
    <property type="entry name" value="USP_3"/>
    <property type="match status" value="1"/>
</dbReference>
<keyword evidence="4" id="KW-0862">Zinc</keyword>
<feature type="domain" description="MYND-type" evidence="9">
    <location>
        <begin position="63"/>
        <end position="100"/>
    </location>
</feature>
<proteinExistence type="inferred from homology"/>
<evidence type="ECO:0000256" key="1">
    <source>
        <dbReference type="ARBA" id="ARBA00009085"/>
    </source>
</evidence>
<dbReference type="Gene3D" id="3.90.70.10">
    <property type="entry name" value="Cysteine proteinases"/>
    <property type="match status" value="1"/>
</dbReference>
<evidence type="ECO:0000256" key="5">
    <source>
        <dbReference type="PROSITE-ProRule" id="PRU00134"/>
    </source>
</evidence>
<dbReference type="OrthoDB" id="420187at2759"/>
<name>A0A9E7KI13_9LILI</name>
<evidence type="ECO:0000256" key="4">
    <source>
        <dbReference type="ARBA" id="ARBA00022833"/>
    </source>
</evidence>
<keyword evidence="7" id="KW-1133">Transmembrane helix</keyword>
<sequence>MLPAVDPSALLRFVLSAILIFSGALLLVKRAASRYFVVDASFEAGSGFEGPRRAMYVGGEDGCAACGRPATKKWSRCKAVRYCSRACQSKHWKSDHRFCCEQSKSTVEVTLSESQQFSFISLMPACGTSNILQKSTKILFPYEEFVKLFNWDNPGFTPCGLVNCGNSCFANVVLQCLTSTRPLMAYLLKRTHSRECNVSKRDGWCFLCELQFHVQRARESMHPFSPINILSGLHNIGGNLDYGRQEDAHEFMRFAIDIMQSVCLDEFGGEKTVDTRTQETTLIQYIFGGRLQSQVTCTKCNMVSNRFENMMDLTVEIQGDVESLEECLDQFTIKEWLDGENKYKCDGCNDYVKAWKHLTVNQAPNILTITLKRFQSGRFGKLNKRVTFPQNLDLTPYMSGDGDGTDIYTLYAVVVHLDMLNASFFGHYICYTKDYHGRWYRIDDCEVINVEVEDVLSECAYMLLYSRKTARGEPFLCPPGNTLLPETDQKASITSEVAKFISASCHSPNLISLPNPGEVPELHDSRHDRGFSAHVDSSRVVQKLDNVVMVDTPVDKVVAGASLDIKPMLLHRGDIDDASSSSSPIEDLEEANDSLFSFATKDHISVGGRQLDSPDISCIEVHSEKCQKPFSSDAGNGMGKSGASGIRERPIEFVCALDKSINFLDIAAATEQALASTTAVSMELDNSDDSITGSEAGGTRRASDPADGVNSLDGNKASSYREKHFNGKPKPLFPPGFLDKSGRKMYQGSAEKTQVESYSDGLVPKRVRATPTEPMYALDESLDLVDTVVAITKQAPIAALDTSSIGPEPSIPRSEDAVETVKALDPTSKVRRMEDTSYGHKGNKASSRLENDSDGKPKPLFPRGFLDECGRKMSQGATEKAYVQSHPHAPKNIRERPKEPMHALDESLNLKDVAVAITTEAPIASVTCLSMGLQPSDDSVPGLEDVVESGTASSPTNLEDMIMMFRNEGKKASFCQENGSTGKPKPLFPRGFLDKPVRKMSQAAAEETQAGSHSDAIVPEENSFCNEHSDLRLAERGSSSACNEVVIPGEASLVSDGPLKRSLLKSSDEKNHTRRGSCKLEQSCKADHYGSAEHSSDCRLESACPTSCQLSR</sequence>
<evidence type="ECO:0000256" key="7">
    <source>
        <dbReference type="SAM" id="Phobius"/>
    </source>
</evidence>
<feature type="region of interest" description="Disordered" evidence="6">
    <location>
        <begin position="685"/>
        <end position="737"/>
    </location>
</feature>
<evidence type="ECO:0000256" key="3">
    <source>
        <dbReference type="ARBA" id="ARBA00022771"/>
    </source>
</evidence>
<keyword evidence="3 5" id="KW-0863">Zinc-finger</keyword>
<dbReference type="InterPro" id="IPR018200">
    <property type="entry name" value="USP_CS"/>
</dbReference>
<gene>
    <name evidence="10" type="ORF">MUK42_10494</name>
</gene>
<evidence type="ECO:0000313" key="10">
    <source>
        <dbReference type="EMBL" id="URE18111.1"/>
    </source>
</evidence>
<dbReference type="InterPro" id="IPR050164">
    <property type="entry name" value="Peptidase_C19"/>
</dbReference>
<evidence type="ECO:0000256" key="6">
    <source>
        <dbReference type="SAM" id="MobiDB-lite"/>
    </source>
</evidence>
<organism evidence="10 11">
    <name type="scientific">Musa troglodytarum</name>
    <name type="common">fe'i banana</name>
    <dbReference type="NCBI Taxonomy" id="320322"/>
    <lineage>
        <taxon>Eukaryota</taxon>
        <taxon>Viridiplantae</taxon>
        <taxon>Streptophyta</taxon>
        <taxon>Embryophyta</taxon>
        <taxon>Tracheophyta</taxon>
        <taxon>Spermatophyta</taxon>
        <taxon>Magnoliopsida</taxon>
        <taxon>Liliopsida</taxon>
        <taxon>Zingiberales</taxon>
        <taxon>Musaceae</taxon>
        <taxon>Musa</taxon>
    </lineage>
</organism>
<keyword evidence="7" id="KW-0812">Transmembrane</keyword>
<dbReference type="SUPFAM" id="SSF144232">
    <property type="entry name" value="HIT/MYND zinc finger-like"/>
    <property type="match status" value="1"/>
</dbReference>
<keyword evidence="2" id="KW-0479">Metal-binding</keyword>
<dbReference type="Gene3D" id="6.10.140.2220">
    <property type="match status" value="1"/>
</dbReference>
<feature type="region of interest" description="Disordered" evidence="6">
    <location>
        <begin position="829"/>
        <end position="860"/>
    </location>
</feature>
<dbReference type="InterPro" id="IPR028889">
    <property type="entry name" value="USP"/>
</dbReference>
<protein>
    <submittedName>
        <fullName evidence="10">Ubiquitin carboxyl-terminal hydrolase</fullName>
    </submittedName>
</protein>
<evidence type="ECO:0000259" key="9">
    <source>
        <dbReference type="PROSITE" id="PS50865"/>
    </source>
</evidence>
<dbReference type="Pfam" id="PF01753">
    <property type="entry name" value="zf-MYND"/>
    <property type="match status" value="1"/>
</dbReference>
<dbReference type="PROSITE" id="PS00972">
    <property type="entry name" value="USP_1"/>
    <property type="match status" value="1"/>
</dbReference>
<dbReference type="AlphaFoldDB" id="A0A9E7KI13"/>
<dbReference type="CDD" id="cd02661">
    <property type="entry name" value="Peptidase_C19E"/>
    <property type="match status" value="1"/>
</dbReference>
<feature type="region of interest" description="Disordered" evidence="6">
    <location>
        <begin position="998"/>
        <end position="1018"/>
    </location>
</feature>
<keyword evidence="11" id="KW-1185">Reference proteome</keyword>
<accession>A0A9E7KI13</accession>
<dbReference type="InterPro" id="IPR038765">
    <property type="entry name" value="Papain-like_cys_pep_sf"/>
</dbReference>
<comment type="similarity">
    <text evidence="1">Belongs to the peptidase C19 family.</text>
</comment>
<feature type="compositionally biased region" description="Basic and acidic residues" evidence="6">
    <location>
        <begin position="847"/>
        <end position="857"/>
    </location>
</feature>
<dbReference type="GO" id="GO:0008270">
    <property type="term" value="F:zinc ion binding"/>
    <property type="evidence" value="ECO:0007669"/>
    <property type="project" value="UniProtKB-KW"/>
</dbReference>
<evidence type="ECO:0000259" key="8">
    <source>
        <dbReference type="PROSITE" id="PS50235"/>
    </source>
</evidence>
<evidence type="ECO:0000256" key="2">
    <source>
        <dbReference type="ARBA" id="ARBA00022723"/>
    </source>
</evidence>
<feature type="domain" description="USP" evidence="8">
    <location>
        <begin position="159"/>
        <end position="468"/>
    </location>
</feature>
<dbReference type="FunFam" id="3.90.70.10:FF:000026">
    <property type="entry name" value="Ubiquitin carboxyl-terminal hydrolase 15"/>
    <property type="match status" value="1"/>
</dbReference>
<evidence type="ECO:0000313" key="11">
    <source>
        <dbReference type="Proteomes" id="UP001055439"/>
    </source>
</evidence>
<dbReference type="SUPFAM" id="SSF54001">
    <property type="entry name" value="Cysteine proteinases"/>
    <property type="match status" value="1"/>
</dbReference>
<dbReference type="GO" id="GO:0005634">
    <property type="term" value="C:nucleus"/>
    <property type="evidence" value="ECO:0007669"/>
    <property type="project" value="TreeGrafter"/>
</dbReference>
<keyword evidence="10" id="KW-0378">Hydrolase</keyword>
<dbReference type="GO" id="GO:0004843">
    <property type="term" value="F:cysteine-type deubiquitinase activity"/>
    <property type="evidence" value="ECO:0007669"/>
    <property type="project" value="InterPro"/>
</dbReference>
<dbReference type="InterPro" id="IPR002893">
    <property type="entry name" value="Znf_MYND"/>
</dbReference>
<dbReference type="Pfam" id="PF00443">
    <property type="entry name" value="UCH"/>
    <property type="match status" value="1"/>
</dbReference>
<feature type="transmembrane region" description="Helical" evidence="7">
    <location>
        <begin position="9"/>
        <end position="28"/>
    </location>
</feature>
<dbReference type="InterPro" id="IPR001394">
    <property type="entry name" value="Peptidase_C19_UCH"/>
</dbReference>